<evidence type="ECO:0000313" key="10">
    <source>
        <dbReference type="Proteomes" id="UP000054560"/>
    </source>
</evidence>
<reference evidence="9 10" key="1">
    <citation type="submission" date="2011-02" db="EMBL/GenBank/DDBJ databases">
        <title>The Genome Sequence of Sphaeroforma arctica JP610.</title>
        <authorList>
            <consortium name="The Broad Institute Genome Sequencing Platform"/>
            <person name="Russ C."/>
            <person name="Cuomo C."/>
            <person name="Young S.K."/>
            <person name="Zeng Q."/>
            <person name="Gargeya S."/>
            <person name="Alvarado L."/>
            <person name="Berlin A."/>
            <person name="Chapman S.B."/>
            <person name="Chen Z."/>
            <person name="Freedman E."/>
            <person name="Gellesch M."/>
            <person name="Goldberg J."/>
            <person name="Griggs A."/>
            <person name="Gujja S."/>
            <person name="Heilman E."/>
            <person name="Heiman D."/>
            <person name="Howarth C."/>
            <person name="Mehta T."/>
            <person name="Neiman D."/>
            <person name="Pearson M."/>
            <person name="Roberts A."/>
            <person name="Saif S."/>
            <person name="Shea T."/>
            <person name="Shenoy N."/>
            <person name="Sisk P."/>
            <person name="Stolte C."/>
            <person name="Sykes S."/>
            <person name="White J."/>
            <person name="Yandava C."/>
            <person name="Burger G."/>
            <person name="Gray M.W."/>
            <person name="Holland P.W.H."/>
            <person name="King N."/>
            <person name="Lang F.B.F."/>
            <person name="Roger A.J."/>
            <person name="Ruiz-Trillo I."/>
            <person name="Haas B."/>
            <person name="Nusbaum C."/>
            <person name="Birren B."/>
        </authorList>
    </citation>
    <scope>NUCLEOTIDE SEQUENCE [LARGE SCALE GENOMIC DNA]</scope>
    <source>
        <strain evidence="9 10">JP610</strain>
    </source>
</reference>
<evidence type="ECO:0000256" key="1">
    <source>
        <dbReference type="ARBA" id="ARBA00006432"/>
    </source>
</evidence>
<feature type="chain" id="PRO_5005538686" description="Peroxisomal-coenzyme A synthetase" evidence="6">
    <location>
        <begin position="24"/>
        <end position="461"/>
    </location>
</feature>
<evidence type="ECO:0000256" key="4">
    <source>
        <dbReference type="ARBA" id="ARBA00022840"/>
    </source>
</evidence>
<evidence type="ECO:0000256" key="2">
    <source>
        <dbReference type="ARBA" id="ARBA00022598"/>
    </source>
</evidence>
<evidence type="ECO:0008006" key="11">
    <source>
        <dbReference type="Google" id="ProtNLM"/>
    </source>
</evidence>
<evidence type="ECO:0000256" key="5">
    <source>
        <dbReference type="SAM" id="MobiDB-lite"/>
    </source>
</evidence>
<dbReference type="Gene3D" id="3.30.300.30">
    <property type="match status" value="1"/>
</dbReference>
<keyword evidence="10" id="KW-1185">Reference proteome</keyword>
<dbReference type="InterPro" id="IPR020845">
    <property type="entry name" value="AMP-binding_CS"/>
</dbReference>
<comment type="similarity">
    <text evidence="1">Belongs to the ATP-dependent AMP-binding enzyme family.</text>
</comment>
<keyword evidence="6" id="KW-0732">Signal</keyword>
<dbReference type="CDD" id="cd05926">
    <property type="entry name" value="FACL_fum10p_like"/>
    <property type="match status" value="1"/>
</dbReference>
<protein>
    <recommendedName>
        <fullName evidence="11">Peroxisomal-coenzyme A synthetase</fullName>
    </recommendedName>
</protein>
<dbReference type="RefSeq" id="XP_014150196.1">
    <property type="nucleotide sequence ID" value="XM_014294721.1"/>
</dbReference>
<dbReference type="PANTHER" id="PTHR43201:SF5">
    <property type="entry name" value="MEDIUM-CHAIN ACYL-COA LIGASE ACSF2, MITOCHONDRIAL"/>
    <property type="match status" value="1"/>
</dbReference>
<dbReference type="GO" id="GO:0006631">
    <property type="term" value="P:fatty acid metabolic process"/>
    <property type="evidence" value="ECO:0007669"/>
    <property type="project" value="TreeGrafter"/>
</dbReference>
<dbReference type="InterPro" id="IPR025110">
    <property type="entry name" value="AMP-bd_C"/>
</dbReference>
<dbReference type="InterPro" id="IPR045851">
    <property type="entry name" value="AMP-bd_C_sf"/>
</dbReference>
<keyword evidence="3" id="KW-0547">Nucleotide-binding</keyword>
<dbReference type="OrthoDB" id="3633556at2759"/>
<dbReference type="PANTHER" id="PTHR43201">
    <property type="entry name" value="ACYL-COA SYNTHETASE"/>
    <property type="match status" value="1"/>
</dbReference>
<keyword evidence="4" id="KW-0067">ATP-binding</keyword>
<dbReference type="InterPro" id="IPR042099">
    <property type="entry name" value="ANL_N_sf"/>
</dbReference>
<feature type="region of interest" description="Disordered" evidence="5">
    <location>
        <begin position="79"/>
        <end position="105"/>
    </location>
</feature>
<dbReference type="AlphaFoldDB" id="A0A0L0FHN9"/>
<proteinExistence type="inferred from homology"/>
<feature type="domain" description="AMP-dependent synthetase/ligase" evidence="7">
    <location>
        <begin position="4"/>
        <end position="321"/>
    </location>
</feature>
<dbReference type="GO" id="GO:0005524">
    <property type="term" value="F:ATP binding"/>
    <property type="evidence" value="ECO:0007669"/>
    <property type="project" value="UniProtKB-KW"/>
</dbReference>
<evidence type="ECO:0000256" key="3">
    <source>
        <dbReference type="ARBA" id="ARBA00022741"/>
    </source>
</evidence>
<evidence type="ECO:0000313" key="9">
    <source>
        <dbReference type="EMBL" id="KNC76294.1"/>
    </source>
</evidence>
<dbReference type="STRING" id="667725.A0A0L0FHN9"/>
<dbReference type="InterPro" id="IPR000873">
    <property type="entry name" value="AMP-dep_synth/lig_dom"/>
</dbReference>
<dbReference type="EMBL" id="KQ243164">
    <property type="protein sequence ID" value="KNC76294.1"/>
    <property type="molecule type" value="Genomic_DNA"/>
</dbReference>
<dbReference type="PROSITE" id="PS00455">
    <property type="entry name" value="AMP_BINDING"/>
    <property type="match status" value="1"/>
</dbReference>
<evidence type="ECO:0000259" key="7">
    <source>
        <dbReference type="Pfam" id="PF00501"/>
    </source>
</evidence>
<keyword evidence="2" id="KW-0436">Ligase</keyword>
<sequence length="461" mass="49667">MTFPNNVLNVKLFLAAVTSRMLAAPLNSKYKTKEFEFYLKDISSDVLVIPAEGNACAYEAALLLDIPVCTLTQSEDGHTNTLTVKSDPAGKLKDATPTEASEGSVDDKALFLHTSGTTGMPKGVPLTHRNLMATVNNIATHYAFDSKDCGYLVMPLFHVHGLMCGLLAPLSTGGTVVLPGNGGAFSATNFWVDFVANECTWYTAVPSIHQILLLRAPQDYPASNPPKIRFIRSCSSSLAPVVMQRLEQTFHAPVIEAYAMSEAAHMMTSNPLPANGPTKPGSVGVGVNVELTIRDDANNEVAQGQTGEVCVKGPNVTAGYHSRPEANQEAFLGGWFHTGDQGYLDAEGYLFLTGRIKELINRGGEKISPVEVDGILLAHPKVGEAVSFAAPHEILGEVVAAAVVPKANEQLTDTEIIDYCKQQLSAFKVPTLVFVVDDFPRTATGKIQRRIVAKHFLEKKE</sequence>
<organism evidence="9 10">
    <name type="scientific">Sphaeroforma arctica JP610</name>
    <dbReference type="NCBI Taxonomy" id="667725"/>
    <lineage>
        <taxon>Eukaryota</taxon>
        <taxon>Ichthyosporea</taxon>
        <taxon>Ichthyophonida</taxon>
        <taxon>Sphaeroforma</taxon>
    </lineage>
</organism>
<dbReference type="Gene3D" id="3.40.50.12780">
    <property type="entry name" value="N-terminal domain of ligase-like"/>
    <property type="match status" value="1"/>
</dbReference>
<dbReference type="eggNOG" id="KOG1176">
    <property type="taxonomic scope" value="Eukaryota"/>
</dbReference>
<gene>
    <name evidence="9" type="ORF">SARC_11199</name>
</gene>
<dbReference type="Pfam" id="PF13193">
    <property type="entry name" value="AMP-binding_C"/>
    <property type="match status" value="1"/>
</dbReference>
<feature type="domain" description="AMP-binding enzyme C-terminal" evidence="8">
    <location>
        <begin position="371"/>
        <end position="446"/>
    </location>
</feature>
<dbReference type="GO" id="GO:0031956">
    <property type="term" value="F:medium-chain fatty acid-CoA ligase activity"/>
    <property type="evidence" value="ECO:0007669"/>
    <property type="project" value="TreeGrafter"/>
</dbReference>
<feature type="signal peptide" evidence="6">
    <location>
        <begin position="1"/>
        <end position="23"/>
    </location>
</feature>
<dbReference type="Proteomes" id="UP000054560">
    <property type="component" value="Unassembled WGS sequence"/>
</dbReference>
<name>A0A0L0FHN9_9EUKA</name>
<dbReference type="InterPro" id="IPR045310">
    <property type="entry name" value="Pcs60-like"/>
</dbReference>
<dbReference type="Pfam" id="PF00501">
    <property type="entry name" value="AMP-binding"/>
    <property type="match status" value="1"/>
</dbReference>
<dbReference type="GeneID" id="25911703"/>
<evidence type="ECO:0000259" key="8">
    <source>
        <dbReference type="Pfam" id="PF13193"/>
    </source>
</evidence>
<evidence type="ECO:0000256" key="6">
    <source>
        <dbReference type="SAM" id="SignalP"/>
    </source>
</evidence>
<dbReference type="SUPFAM" id="SSF56801">
    <property type="entry name" value="Acetyl-CoA synthetase-like"/>
    <property type="match status" value="1"/>
</dbReference>
<accession>A0A0L0FHN9</accession>